<keyword evidence="1" id="KW-0285">Flavoprotein</keyword>
<dbReference type="InterPro" id="IPR046373">
    <property type="entry name" value="Acyl-CoA_Oxase/DH_mid-dom_sf"/>
</dbReference>
<dbReference type="PANTHER" id="PTHR43831:SF1">
    <property type="entry name" value="ISOBUTYRYL-COA DEHYDROGENASE, MITOCHONDRIAL"/>
    <property type="match status" value="1"/>
</dbReference>
<dbReference type="InterPro" id="IPR006091">
    <property type="entry name" value="Acyl-CoA_Oxase/DH_mid-dom"/>
</dbReference>
<evidence type="ECO:0000313" key="7">
    <source>
        <dbReference type="EMBL" id="MCK9878332.1"/>
    </source>
</evidence>
<gene>
    <name evidence="7" type="ORF">MXD59_21590</name>
</gene>
<dbReference type="Gene3D" id="1.10.540.10">
    <property type="entry name" value="Acyl-CoA dehydrogenase/oxidase, N-terminal domain"/>
    <property type="match status" value="1"/>
</dbReference>
<dbReference type="Proteomes" id="UP001201873">
    <property type="component" value="Unassembled WGS sequence"/>
</dbReference>
<keyword evidence="2" id="KW-0560">Oxidoreductase</keyword>
<keyword evidence="8" id="KW-1185">Reference proteome</keyword>
<feature type="region of interest" description="Disordered" evidence="3">
    <location>
        <begin position="1"/>
        <end position="23"/>
    </location>
</feature>
<evidence type="ECO:0000313" key="8">
    <source>
        <dbReference type="Proteomes" id="UP001201873"/>
    </source>
</evidence>
<dbReference type="EMBL" id="JALKFT010000031">
    <property type="protein sequence ID" value="MCK9878332.1"/>
    <property type="molecule type" value="Genomic_DNA"/>
</dbReference>
<dbReference type="Pfam" id="PF02771">
    <property type="entry name" value="Acyl-CoA_dh_N"/>
    <property type="match status" value="1"/>
</dbReference>
<dbReference type="SUPFAM" id="SSF47203">
    <property type="entry name" value="Acyl-CoA dehydrogenase C-terminal domain-like"/>
    <property type="match status" value="1"/>
</dbReference>
<reference evidence="7 8" key="1">
    <citation type="submission" date="2022-04" db="EMBL/GenBank/DDBJ databases">
        <title>Genome diversity in the genus Frankia.</title>
        <authorList>
            <person name="Carlos-Shanley C."/>
            <person name="Hahn D."/>
        </authorList>
    </citation>
    <scope>NUCLEOTIDE SEQUENCE [LARGE SCALE GENOMIC DNA]</scope>
    <source>
        <strain evidence="7 8">Ag45/Mut15</strain>
    </source>
</reference>
<dbReference type="InterPro" id="IPR013107">
    <property type="entry name" value="Acyl-CoA_DH_C"/>
</dbReference>
<feature type="domain" description="Acyl-CoA dehydrogenase/oxidase N-terminal" evidence="5">
    <location>
        <begin position="39"/>
        <end position="108"/>
    </location>
</feature>
<dbReference type="Gene3D" id="2.40.110.10">
    <property type="entry name" value="Butyryl-CoA Dehydrogenase, subunit A, domain 2"/>
    <property type="match status" value="1"/>
</dbReference>
<dbReference type="Pfam" id="PF08028">
    <property type="entry name" value="Acyl-CoA_dh_2"/>
    <property type="match status" value="1"/>
</dbReference>
<dbReference type="InterPro" id="IPR037069">
    <property type="entry name" value="AcylCoA_DH/ox_N_sf"/>
</dbReference>
<dbReference type="RefSeq" id="WP_248814226.1">
    <property type="nucleotide sequence ID" value="NZ_JALKFT010000031.1"/>
</dbReference>
<protein>
    <submittedName>
        <fullName evidence="7">Acyl-CoA/acyl-ACP dehydrogenase</fullName>
    </submittedName>
</protein>
<dbReference type="Pfam" id="PF02770">
    <property type="entry name" value="Acyl-CoA_dh_M"/>
    <property type="match status" value="1"/>
</dbReference>
<organism evidence="7 8">
    <name type="scientific">Frankia umida</name>
    <dbReference type="NCBI Taxonomy" id="573489"/>
    <lineage>
        <taxon>Bacteria</taxon>
        <taxon>Bacillati</taxon>
        <taxon>Actinomycetota</taxon>
        <taxon>Actinomycetes</taxon>
        <taxon>Frankiales</taxon>
        <taxon>Frankiaceae</taxon>
        <taxon>Frankia</taxon>
    </lineage>
</organism>
<dbReference type="InterPro" id="IPR009100">
    <property type="entry name" value="AcylCoA_DH/oxidase_NM_dom_sf"/>
</dbReference>
<feature type="domain" description="Acyl-CoA dehydrogenase C-terminal" evidence="6">
    <location>
        <begin position="265"/>
        <end position="385"/>
    </location>
</feature>
<evidence type="ECO:0000256" key="1">
    <source>
        <dbReference type="ARBA" id="ARBA00022630"/>
    </source>
</evidence>
<sequence>MTAPTELATSIPQPTAPDGPAGVEPLPAIDLSDEALARVGATLARTAEKYDRSGEFPWAGVQAVHDAGLLRLGIDARYGGQGLSATDSVRVFEALGKGDPSVALISSMTVFQHVMQGRAPFWPDELYRRVVADSLTRPVLLNAIRAEPELGAPVRGGLPATKIRRTADGWVVRGHKGFATSSEGLSYHLVWVATEEDDPLIGHVIVPAEAEGIEIVRTWDHFGLRASSTHDVLYHDVVVPESYFRGERLSAQVPPDATFAAVGLGATALYIGVARAAQDFFLRFAHERVPTALGRPIATTERIQTIAGEIEAQLTAAEEIAFGVARRLETGDPSGLGRVVVAKPLIARAAISAVQTAVAALGNPALTRHNPLERHLRDVHCVRVHPPQEDSALLAAGRRTLAAAAPETPTP</sequence>
<comment type="caution">
    <text evidence="7">The sequence shown here is derived from an EMBL/GenBank/DDBJ whole genome shotgun (WGS) entry which is preliminary data.</text>
</comment>
<dbReference type="CDD" id="cd00567">
    <property type="entry name" value="ACAD"/>
    <property type="match status" value="1"/>
</dbReference>
<evidence type="ECO:0000259" key="5">
    <source>
        <dbReference type="Pfam" id="PF02771"/>
    </source>
</evidence>
<evidence type="ECO:0000256" key="3">
    <source>
        <dbReference type="SAM" id="MobiDB-lite"/>
    </source>
</evidence>
<proteinExistence type="predicted"/>
<dbReference type="InterPro" id="IPR052547">
    <property type="entry name" value="Mito_Isobutyryl-CoADH"/>
</dbReference>
<dbReference type="PIRSF" id="PIRSF016578">
    <property type="entry name" value="HsaA"/>
    <property type="match status" value="1"/>
</dbReference>
<feature type="domain" description="Acyl-CoA oxidase/dehydrogenase middle" evidence="4">
    <location>
        <begin position="146"/>
        <end position="237"/>
    </location>
</feature>
<name>A0ABT0K3N7_9ACTN</name>
<evidence type="ECO:0000256" key="2">
    <source>
        <dbReference type="ARBA" id="ARBA00023002"/>
    </source>
</evidence>
<evidence type="ECO:0000259" key="4">
    <source>
        <dbReference type="Pfam" id="PF02770"/>
    </source>
</evidence>
<evidence type="ECO:0000259" key="6">
    <source>
        <dbReference type="Pfam" id="PF08028"/>
    </source>
</evidence>
<dbReference type="Gene3D" id="1.20.140.10">
    <property type="entry name" value="Butyryl-CoA Dehydrogenase, subunit A, domain 3"/>
    <property type="match status" value="1"/>
</dbReference>
<accession>A0ABT0K3N7</accession>
<dbReference type="SUPFAM" id="SSF56645">
    <property type="entry name" value="Acyl-CoA dehydrogenase NM domain-like"/>
    <property type="match status" value="1"/>
</dbReference>
<dbReference type="PANTHER" id="PTHR43831">
    <property type="entry name" value="ISOBUTYRYL-COA DEHYDROGENASE"/>
    <property type="match status" value="1"/>
</dbReference>
<dbReference type="InterPro" id="IPR013786">
    <property type="entry name" value="AcylCoA_DH/ox_N"/>
</dbReference>
<dbReference type="InterPro" id="IPR036250">
    <property type="entry name" value="AcylCo_DH-like_C"/>
</dbReference>